<dbReference type="RefSeq" id="WP_153482846.1">
    <property type="nucleotide sequence ID" value="NZ_VDEQ01000112.1"/>
</dbReference>
<sequence>MVLPGPVGGVVGALLSRAGPTGVTVCSVRNSPVAQPDTMGFQDGGTGAADQRAERFGRAP</sequence>
<dbReference type="Proteomes" id="UP000460558">
    <property type="component" value="Unassembled WGS sequence"/>
</dbReference>
<reference evidence="2 3" key="1">
    <citation type="submission" date="2019-06" db="EMBL/GenBank/DDBJ databases">
        <title>Comparative genomics and metabolomics analyses of clavulanic acid producing Streptomyces species provides insight into specialized metabolism and evolution of beta-lactam biosynthetic gene clusters.</title>
        <authorList>
            <person name="Moore M.A."/>
            <person name="Cruz-Morales P."/>
            <person name="Barona Gomez F."/>
            <person name="Kapil T."/>
        </authorList>
    </citation>
    <scope>NUCLEOTIDE SEQUENCE [LARGE SCALE GENOMIC DNA]</scope>
    <source>
        <strain evidence="2 3">T-272</strain>
    </source>
</reference>
<name>A0ABW9NSB8_9ACTN</name>
<comment type="caution">
    <text evidence="2">The sequence shown here is derived from an EMBL/GenBank/DDBJ whole genome shotgun (WGS) entry which is preliminary data.</text>
</comment>
<dbReference type="EMBL" id="VDEQ01000112">
    <property type="protein sequence ID" value="MQS36203.1"/>
    <property type="molecule type" value="Genomic_DNA"/>
</dbReference>
<protein>
    <submittedName>
        <fullName evidence="2">Uncharacterized protein</fullName>
    </submittedName>
</protein>
<feature type="region of interest" description="Disordered" evidence="1">
    <location>
        <begin position="33"/>
        <end position="60"/>
    </location>
</feature>
<gene>
    <name evidence="2" type="ORF">FFZ77_11505</name>
</gene>
<accession>A0ABW9NSB8</accession>
<evidence type="ECO:0000313" key="2">
    <source>
        <dbReference type="EMBL" id="MQS36203.1"/>
    </source>
</evidence>
<feature type="compositionally biased region" description="Basic and acidic residues" evidence="1">
    <location>
        <begin position="51"/>
        <end position="60"/>
    </location>
</feature>
<proteinExistence type="predicted"/>
<evidence type="ECO:0000256" key="1">
    <source>
        <dbReference type="SAM" id="MobiDB-lite"/>
    </source>
</evidence>
<organism evidence="2 3">
    <name type="scientific">Streptomyces katsurahamanus</name>
    <dbReference type="NCBI Taxonomy" id="2577098"/>
    <lineage>
        <taxon>Bacteria</taxon>
        <taxon>Bacillati</taxon>
        <taxon>Actinomycetota</taxon>
        <taxon>Actinomycetes</taxon>
        <taxon>Kitasatosporales</taxon>
        <taxon>Streptomycetaceae</taxon>
        <taxon>Streptomyces</taxon>
    </lineage>
</organism>
<evidence type="ECO:0000313" key="3">
    <source>
        <dbReference type="Proteomes" id="UP000460558"/>
    </source>
</evidence>
<keyword evidence="3" id="KW-1185">Reference proteome</keyword>